<name>A0A1I6EDT0_9FIRM</name>
<sequence length="85" mass="9853">MNAQLYRQQPGQIMPEPPNVNSTKDHLYLKDALSWQLTAMKMLRHGADNCNDPEIREFLHRAGQMHQKHYQVLLSHLNPANVANH</sequence>
<feature type="region of interest" description="Disordered" evidence="1">
    <location>
        <begin position="1"/>
        <end position="21"/>
    </location>
</feature>
<dbReference type="STRING" id="39060.SAMN05660706_13633"/>
<reference evidence="3" key="1">
    <citation type="submission" date="2016-10" db="EMBL/GenBank/DDBJ databases">
        <authorList>
            <person name="Varghese N."/>
            <person name="Submissions S."/>
        </authorList>
    </citation>
    <scope>NUCLEOTIDE SEQUENCE [LARGE SCALE GENOMIC DNA]</scope>
    <source>
        <strain evidence="3">DSM 3669</strain>
    </source>
</reference>
<protein>
    <recommendedName>
        <fullName evidence="4">Coat F domain-containing protein</fullName>
    </recommendedName>
</protein>
<keyword evidence="3" id="KW-1185">Reference proteome</keyword>
<dbReference type="SUPFAM" id="SSF47240">
    <property type="entry name" value="Ferritin-like"/>
    <property type="match status" value="1"/>
</dbReference>
<gene>
    <name evidence="2" type="ORF">SAMN05660706_13633</name>
</gene>
<proteinExistence type="predicted"/>
<dbReference type="InterPro" id="IPR009078">
    <property type="entry name" value="Ferritin-like_SF"/>
</dbReference>
<evidence type="ECO:0000313" key="3">
    <source>
        <dbReference type="Proteomes" id="UP000199584"/>
    </source>
</evidence>
<accession>A0A1I6EDT0</accession>
<evidence type="ECO:0000313" key="2">
    <source>
        <dbReference type="EMBL" id="SFR15678.1"/>
    </source>
</evidence>
<organism evidence="2 3">
    <name type="scientific">Desulfoscipio geothermicus DSM 3669</name>
    <dbReference type="NCBI Taxonomy" id="1121426"/>
    <lineage>
        <taxon>Bacteria</taxon>
        <taxon>Bacillati</taxon>
        <taxon>Bacillota</taxon>
        <taxon>Clostridia</taxon>
        <taxon>Eubacteriales</taxon>
        <taxon>Desulfallaceae</taxon>
        <taxon>Desulfoscipio</taxon>
    </lineage>
</organism>
<dbReference type="OrthoDB" id="1799385at2"/>
<dbReference type="Proteomes" id="UP000199584">
    <property type="component" value="Unassembled WGS sequence"/>
</dbReference>
<dbReference type="AlphaFoldDB" id="A0A1I6EDT0"/>
<feature type="compositionally biased region" description="Polar residues" evidence="1">
    <location>
        <begin position="1"/>
        <end position="11"/>
    </location>
</feature>
<evidence type="ECO:0000256" key="1">
    <source>
        <dbReference type="SAM" id="MobiDB-lite"/>
    </source>
</evidence>
<dbReference type="EMBL" id="FOYM01000036">
    <property type="protein sequence ID" value="SFR15678.1"/>
    <property type="molecule type" value="Genomic_DNA"/>
</dbReference>
<evidence type="ECO:0008006" key="4">
    <source>
        <dbReference type="Google" id="ProtNLM"/>
    </source>
</evidence>
<dbReference type="RefSeq" id="WP_092487081.1">
    <property type="nucleotide sequence ID" value="NZ_FOYM01000036.1"/>
</dbReference>